<dbReference type="EMBL" id="CAJOBI010005191">
    <property type="protein sequence ID" value="CAF4024722.1"/>
    <property type="molecule type" value="Genomic_DNA"/>
</dbReference>
<evidence type="ECO:0000313" key="2">
    <source>
        <dbReference type="EMBL" id="CAF4080605.1"/>
    </source>
</evidence>
<reference evidence="3" key="1">
    <citation type="submission" date="2021-02" db="EMBL/GenBank/DDBJ databases">
        <authorList>
            <person name="Nowell W R."/>
        </authorList>
    </citation>
    <scope>NUCLEOTIDE SEQUENCE</scope>
</reference>
<sequence>MILKIRSEAVCESVAAILKRHIPNNRSLQHECLDNEAMLHWNAPPIHLADSFIEHSLDDYFKTKKDKNWFFYMKSEQYQTWKLLCPGSVVINRFRNEQVPRLPELIDD</sequence>
<name>A0A8S2R645_9BILA</name>
<dbReference type="Proteomes" id="UP000681720">
    <property type="component" value="Unassembled WGS sequence"/>
</dbReference>
<comment type="caution">
    <text evidence="3">The sequence shown here is derived from an EMBL/GenBank/DDBJ whole genome shotgun (WGS) entry which is preliminary data.</text>
</comment>
<gene>
    <name evidence="3" type="ORF">BYL167_LOCUS20684</name>
    <name evidence="2" type="ORF">GIL414_LOCUS16044</name>
    <name evidence="1" type="ORF">SMN809_LOCUS13228</name>
</gene>
<dbReference type="AlphaFoldDB" id="A0A8S2R645"/>
<evidence type="ECO:0000313" key="1">
    <source>
        <dbReference type="EMBL" id="CAF4024722.1"/>
    </source>
</evidence>
<accession>A0A8S2R645</accession>
<proteinExistence type="predicted"/>
<dbReference type="Proteomes" id="UP000676336">
    <property type="component" value="Unassembled WGS sequence"/>
</dbReference>
<dbReference type="EMBL" id="CAJOBH010009167">
    <property type="protein sequence ID" value="CAF4133900.1"/>
    <property type="molecule type" value="Genomic_DNA"/>
</dbReference>
<protein>
    <submittedName>
        <fullName evidence="3">Uncharacterized protein</fullName>
    </submittedName>
</protein>
<dbReference type="EMBL" id="CAJOBJ010007217">
    <property type="protein sequence ID" value="CAF4080605.1"/>
    <property type="molecule type" value="Genomic_DNA"/>
</dbReference>
<dbReference type="Proteomes" id="UP000681967">
    <property type="component" value="Unassembled WGS sequence"/>
</dbReference>
<evidence type="ECO:0000313" key="4">
    <source>
        <dbReference type="Proteomes" id="UP000681967"/>
    </source>
</evidence>
<organism evidence="3 4">
    <name type="scientific">Rotaria magnacalcarata</name>
    <dbReference type="NCBI Taxonomy" id="392030"/>
    <lineage>
        <taxon>Eukaryota</taxon>
        <taxon>Metazoa</taxon>
        <taxon>Spiralia</taxon>
        <taxon>Gnathifera</taxon>
        <taxon>Rotifera</taxon>
        <taxon>Eurotatoria</taxon>
        <taxon>Bdelloidea</taxon>
        <taxon>Philodinida</taxon>
        <taxon>Philodinidae</taxon>
        <taxon>Rotaria</taxon>
    </lineage>
</organism>
<evidence type="ECO:0000313" key="3">
    <source>
        <dbReference type="EMBL" id="CAF4133900.1"/>
    </source>
</evidence>